<feature type="region of interest" description="Disordered" evidence="1">
    <location>
        <begin position="1"/>
        <end position="42"/>
    </location>
</feature>
<comment type="caution">
    <text evidence="2">The sequence shown here is derived from an EMBL/GenBank/DDBJ whole genome shotgun (WGS) entry which is preliminary data.</text>
</comment>
<feature type="compositionally biased region" description="Polar residues" evidence="1">
    <location>
        <begin position="7"/>
        <end position="16"/>
    </location>
</feature>
<accession>A0A5D3C3N5</accession>
<dbReference type="EMBL" id="SSTD01013767">
    <property type="protein sequence ID" value="TYK05832.1"/>
    <property type="molecule type" value="Genomic_DNA"/>
</dbReference>
<proteinExistence type="predicted"/>
<evidence type="ECO:0000313" key="2">
    <source>
        <dbReference type="EMBL" id="TYK05832.1"/>
    </source>
</evidence>
<reference evidence="2 3" key="1">
    <citation type="submission" date="2019-08" db="EMBL/GenBank/DDBJ databases">
        <title>Draft genome sequences of two oriental melons (Cucumis melo L. var makuwa).</title>
        <authorList>
            <person name="Kwon S.-Y."/>
        </authorList>
    </citation>
    <scope>NUCLEOTIDE SEQUENCE [LARGE SCALE GENOMIC DNA]</scope>
    <source>
        <strain evidence="3">cv. Chang Bougi</strain>
        <tissue evidence="2">Leaf</tissue>
    </source>
</reference>
<evidence type="ECO:0000313" key="3">
    <source>
        <dbReference type="Proteomes" id="UP000321947"/>
    </source>
</evidence>
<dbReference type="Proteomes" id="UP000321947">
    <property type="component" value="Unassembled WGS sequence"/>
</dbReference>
<protein>
    <submittedName>
        <fullName evidence="2">Translation factor GUF1-like protein</fullName>
    </submittedName>
</protein>
<gene>
    <name evidence="2" type="ORF">E5676_scaffold4863G00030</name>
</gene>
<dbReference type="AlphaFoldDB" id="A0A5D3C3N5"/>
<sequence>MKEEVQFESSIGQNPSDFDPLLENQNDSSSHGTSDEIDTEASSIPSCRICLESDAESGSLQRRCKLVDICVMYGVDDIQVKIGETIADKQYGKPLPAIKVEEPNSKDGFRNQHFSICSP</sequence>
<organism evidence="2 3">
    <name type="scientific">Cucumis melo var. makuwa</name>
    <name type="common">Oriental melon</name>
    <dbReference type="NCBI Taxonomy" id="1194695"/>
    <lineage>
        <taxon>Eukaryota</taxon>
        <taxon>Viridiplantae</taxon>
        <taxon>Streptophyta</taxon>
        <taxon>Embryophyta</taxon>
        <taxon>Tracheophyta</taxon>
        <taxon>Spermatophyta</taxon>
        <taxon>Magnoliopsida</taxon>
        <taxon>eudicotyledons</taxon>
        <taxon>Gunneridae</taxon>
        <taxon>Pentapetalae</taxon>
        <taxon>rosids</taxon>
        <taxon>fabids</taxon>
        <taxon>Cucurbitales</taxon>
        <taxon>Cucurbitaceae</taxon>
        <taxon>Benincaseae</taxon>
        <taxon>Cucumis</taxon>
    </lineage>
</organism>
<name>A0A5D3C3N5_CUCMM</name>
<evidence type="ECO:0000256" key="1">
    <source>
        <dbReference type="SAM" id="MobiDB-lite"/>
    </source>
</evidence>
<feature type="compositionally biased region" description="Polar residues" evidence="1">
    <location>
        <begin position="23"/>
        <end position="32"/>
    </location>
</feature>